<comment type="similarity">
    <text evidence="2">Belongs to the methyl-accepting chemotaxis (MCP) protein family.</text>
</comment>
<keyword evidence="7" id="KW-1185">Reference proteome</keyword>
<evidence type="ECO:0000313" key="7">
    <source>
        <dbReference type="Proteomes" id="UP000448199"/>
    </source>
</evidence>
<comment type="caution">
    <text evidence="6">The sequence shown here is derived from an EMBL/GenBank/DDBJ whole genome shotgun (WGS) entry which is preliminary data.</text>
</comment>
<dbReference type="GO" id="GO:0016020">
    <property type="term" value="C:membrane"/>
    <property type="evidence" value="ECO:0007669"/>
    <property type="project" value="InterPro"/>
</dbReference>
<dbReference type="SMART" id="SM00304">
    <property type="entry name" value="HAMP"/>
    <property type="match status" value="1"/>
</dbReference>
<dbReference type="SUPFAM" id="SSF58104">
    <property type="entry name" value="Methyl-accepting chemotaxis protein (MCP) signaling domain"/>
    <property type="match status" value="1"/>
</dbReference>
<dbReference type="PROSITE" id="PS50111">
    <property type="entry name" value="CHEMOTAXIS_TRANSDUC_2"/>
    <property type="match status" value="1"/>
</dbReference>
<dbReference type="InterPro" id="IPR003660">
    <property type="entry name" value="HAMP_dom"/>
</dbReference>
<dbReference type="Gene3D" id="6.10.340.10">
    <property type="match status" value="1"/>
</dbReference>
<proteinExistence type="inferred from homology"/>
<dbReference type="SMART" id="SM00283">
    <property type="entry name" value="MA"/>
    <property type="match status" value="1"/>
</dbReference>
<dbReference type="Proteomes" id="UP000448199">
    <property type="component" value="Unassembled WGS sequence"/>
</dbReference>
<dbReference type="Gene3D" id="1.10.287.950">
    <property type="entry name" value="Methyl-accepting chemotaxis protein"/>
    <property type="match status" value="1"/>
</dbReference>
<dbReference type="GO" id="GO:0004888">
    <property type="term" value="F:transmembrane signaling receptor activity"/>
    <property type="evidence" value="ECO:0007669"/>
    <property type="project" value="InterPro"/>
</dbReference>
<dbReference type="Pfam" id="PF00015">
    <property type="entry name" value="MCPsignal"/>
    <property type="match status" value="1"/>
</dbReference>
<evidence type="ECO:0000256" key="1">
    <source>
        <dbReference type="ARBA" id="ARBA00023224"/>
    </source>
</evidence>
<dbReference type="PANTHER" id="PTHR32089:SF112">
    <property type="entry name" value="LYSOZYME-LIKE PROTEIN-RELATED"/>
    <property type="match status" value="1"/>
</dbReference>
<evidence type="ECO:0000256" key="2">
    <source>
        <dbReference type="ARBA" id="ARBA00029447"/>
    </source>
</evidence>
<name>A0A844XMJ8_9SPHN</name>
<sequence length="373" mass="38936">MWLFMAFFSVALIGITAILLSTRIIARDIAGTVSELTDTSERLATGDKSIQIPGLERRDELGGLARSLHVFLRAAFRLERMSAEKDALRTERGQDLRRFAMQFESTVGEVVNGVAAASTQLKSTASSMAAAAEQATVESGSVSNAMEQASGGVTAAAAASDEFAMSIGEISRQASHSAELARKASDDAESADETISTLATSADQVGQIVELIQSIAKRTNLLALNASIEAARGGEAGRGFAVVASEVKELAAQTSRATEEIADQIRAMQDSTGASVSALRSIGEQIKQLETTAISIASAVDQQSVAGQDLARSIDLAARSTDEVSSSIVQVREASVATGAAASQVLGSATSLESQASVLRRQVDEFLQHVRAA</sequence>
<evidence type="ECO:0000259" key="5">
    <source>
        <dbReference type="PROSITE" id="PS50885"/>
    </source>
</evidence>
<protein>
    <submittedName>
        <fullName evidence="6">HAMP domain-containing protein</fullName>
    </submittedName>
</protein>
<dbReference type="InterPro" id="IPR004090">
    <property type="entry name" value="Chemotax_Me-accpt_rcpt"/>
</dbReference>
<dbReference type="GO" id="GO:0007165">
    <property type="term" value="P:signal transduction"/>
    <property type="evidence" value="ECO:0007669"/>
    <property type="project" value="UniProtKB-KW"/>
</dbReference>
<dbReference type="OrthoDB" id="8482111at2"/>
<dbReference type="PANTHER" id="PTHR32089">
    <property type="entry name" value="METHYL-ACCEPTING CHEMOTAXIS PROTEIN MCPB"/>
    <property type="match status" value="1"/>
</dbReference>
<evidence type="ECO:0000259" key="4">
    <source>
        <dbReference type="PROSITE" id="PS50111"/>
    </source>
</evidence>
<dbReference type="GO" id="GO:0006935">
    <property type="term" value="P:chemotaxis"/>
    <property type="evidence" value="ECO:0007669"/>
    <property type="project" value="InterPro"/>
</dbReference>
<dbReference type="InterPro" id="IPR004089">
    <property type="entry name" value="MCPsignal_dom"/>
</dbReference>
<dbReference type="CDD" id="cd06225">
    <property type="entry name" value="HAMP"/>
    <property type="match status" value="1"/>
</dbReference>
<dbReference type="PROSITE" id="PS50885">
    <property type="entry name" value="HAMP"/>
    <property type="match status" value="1"/>
</dbReference>
<accession>A0A844XMJ8</accession>
<feature type="domain" description="Methyl-accepting transducer" evidence="4">
    <location>
        <begin position="117"/>
        <end position="353"/>
    </location>
</feature>
<organism evidence="6 7">
    <name type="scientific">Qipengyuania vulgaris</name>
    <dbReference type="NCBI Taxonomy" id="291985"/>
    <lineage>
        <taxon>Bacteria</taxon>
        <taxon>Pseudomonadati</taxon>
        <taxon>Pseudomonadota</taxon>
        <taxon>Alphaproteobacteria</taxon>
        <taxon>Sphingomonadales</taxon>
        <taxon>Erythrobacteraceae</taxon>
        <taxon>Qipengyuania</taxon>
    </lineage>
</organism>
<reference evidence="6 7" key="1">
    <citation type="submission" date="2019-12" db="EMBL/GenBank/DDBJ databases">
        <title>Genomic-based taxomic classification of the family Erythrobacteraceae.</title>
        <authorList>
            <person name="Xu L."/>
        </authorList>
    </citation>
    <scope>NUCLEOTIDE SEQUENCE [LARGE SCALE GENOMIC DNA]</scope>
    <source>
        <strain evidence="6 7">DSM 17792</strain>
    </source>
</reference>
<evidence type="ECO:0000313" key="6">
    <source>
        <dbReference type="EMBL" id="MXO47395.1"/>
    </source>
</evidence>
<dbReference type="AlphaFoldDB" id="A0A844XMJ8"/>
<dbReference type="PRINTS" id="PR00260">
    <property type="entry name" value="CHEMTRNSDUCR"/>
</dbReference>
<evidence type="ECO:0000256" key="3">
    <source>
        <dbReference type="PROSITE-ProRule" id="PRU00284"/>
    </source>
</evidence>
<keyword evidence="1 3" id="KW-0807">Transducer</keyword>
<dbReference type="EMBL" id="WTYC01000001">
    <property type="protein sequence ID" value="MXO47395.1"/>
    <property type="molecule type" value="Genomic_DNA"/>
</dbReference>
<dbReference type="Pfam" id="PF00672">
    <property type="entry name" value="HAMP"/>
    <property type="match status" value="1"/>
</dbReference>
<feature type="domain" description="HAMP" evidence="5">
    <location>
        <begin position="27"/>
        <end position="80"/>
    </location>
</feature>
<gene>
    <name evidence="6" type="ORF">GRI69_03875</name>
</gene>